<keyword evidence="3 15" id="KW-0808">Transferase</keyword>
<comment type="function">
    <text evidence="8 15">Functions in the N-end rule pathway of protein degradation where it conjugates Leu, Phe and, less efficiently, Met from aminoacyl-tRNAs to the N-termini of proteins containing an N-terminal arginine or lysine.</text>
</comment>
<reference evidence="16" key="1">
    <citation type="journal article" date="2017" name="Genome Announc.">
        <title>Whole-Genome Sequence of Photobacterium damselae subsp. piscicida Strain 91-197, Isolated from Hybrid Striped Bass (Morone sp.) in the United States.</title>
        <authorList>
            <person name="Teru Y."/>
            <person name="Hikima J."/>
            <person name="Kono T."/>
            <person name="Sakai M."/>
            <person name="Takano T."/>
            <person name="Hawke J.P."/>
            <person name="Takeyama H."/>
            <person name="Aoki T."/>
        </authorList>
    </citation>
    <scope>NUCLEOTIDE SEQUENCE</scope>
    <source>
        <strain evidence="16">91-197</strain>
    </source>
</reference>
<proteinExistence type="inferred from homology"/>
<dbReference type="FunFam" id="3.40.630.70:FF:000001">
    <property type="entry name" value="Leucyl/phenylalanyl-tRNA--protein transferase"/>
    <property type="match status" value="1"/>
</dbReference>
<evidence type="ECO:0000256" key="15">
    <source>
        <dbReference type="HAMAP-Rule" id="MF_00688"/>
    </source>
</evidence>
<dbReference type="GO" id="GO:0008914">
    <property type="term" value="F:leucyl-tRNA--protein transferase activity"/>
    <property type="evidence" value="ECO:0007669"/>
    <property type="project" value="UniProtKB-UniRule"/>
</dbReference>
<evidence type="ECO:0000313" key="19">
    <source>
        <dbReference type="Proteomes" id="UP000516656"/>
    </source>
</evidence>
<evidence type="ECO:0000256" key="13">
    <source>
        <dbReference type="ARBA" id="ARBA00077165"/>
    </source>
</evidence>
<evidence type="ECO:0000256" key="1">
    <source>
        <dbReference type="ARBA" id="ARBA00004496"/>
    </source>
</evidence>
<dbReference type="InterPro" id="IPR042221">
    <property type="entry name" value="Leu/Phe-tRNA_Trfase_N"/>
</dbReference>
<protein>
    <recommendedName>
        <fullName evidence="11 15">Leucyl/phenylalanyl-tRNA--protein transferase</fullName>
        <ecNumber evidence="10 15">2.3.2.6</ecNumber>
    </recommendedName>
    <alternativeName>
        <fullName evidence="12 15">L/F-transferase</fullName>
    </alternativeName>
    <alternativeName>
        <fullName evidence="13 15">Leucyltransferase</fullName>
    </alternativeName>
    <alternativeName>
        <fullName evidence="14 15">Phenyalanyltransferase</fullName>
    </alternativeName>
</protein>
<reference evidence="17 19" key="3">
    <citation type="submission" date="2020-09" db="EMBL/GenBank/DDBJ databases">
        <title>Complete, closed and curated genome sequences of Photobacterium damselae subsp. piscicida isolates from Australia indicate localised evolution and additional plasmid-borne pathogenicity mechanisms.</title>
        <authorList>
            <person name="Baseggio L."/>
            <person name="Silayeva O."/>
            <person name="Buller N."/>
            <person name="Landos M."/>
            <person name="Engelstaedter J."/>
            <person name="Barnes A.C."/>
        </authorList>
    </citation>
    <scope>NUCLEOTIDE SEQUENCE [LARGE SCALE GENOMIC DNA]</scope>
    <source>
        <strain evidence="17 19">AS-16-0540-1</strain>
    </source>
</reference>
<comment type="similarity">
    <text evidence="9 15">Belongs to the L/F-transferase family.</text>
</comment>
<dbReference type="InterPro" id="IPR042203">
    <property type="entry name" value="Leu/Phe-tRNA_Trfase_C"/>
</dbReference>
<evidence type="ECO:0000256" key="3">
    <source>
        <dbReference type="ARBA" id="ARBA00022679"/>
    </source>
</evidence>
<evidence type="ECO:0000256" key="11">
    <source>
        <dbReference type="ARBA" id="ARBA00074372"/>
    </source>
</evidence>
<dbReference type="Proteomes" id="UP000516656">
    <property type="component" value="Chromosome 1"/>
</dbReference>
<evidence type="ECO:0000256" key="2">
    <source>
        <dbReference type="ARBA" id="ARBA00022490"/>
    </source>
</evidence>
<comment type="catalytic activity">
    <reaction evidence="6 15">
        <text>N-terminal L-arginyl-[protein] + L-leucyl-tRNA(Leu) = N-terminal L-leucyl-L-arginyl-[protein] + tRNA(Leu) + H(+)</text>
        <dbReference type="Rhea" id="RHEA:50416"/>
        <dbReference type="Rhea" id="RHEA-COMP:9613"/>
        <dbReference type="Rhea" id="RHEA-COMP:9622"/>
        <dbReference type="Rhea" id="RHEA-COMP:12672"/>
        <dbReference type="Rhea" id="RHEA-COMP:12673"/>
        <dbReference type="ChEBI" id="CHEBI:15378"/>
        <dbReference type="ChEBI" id="CHEBI:64719"/>
        <dbReference type="ChEBI" id="CHEBI:78442"/>
        <dbReference type="ChEBI" id="CHEBI:78494"/>
        <dbReference type="ChEBI" id="CHEBI:133044"/>
        <dbReference type="EC" id="2.3.2.6"/>
    </reaction>
</comment>
<dbReference type="GO" id="GO:0030163">
    <property type="term" value="P:protein catabolic process"/>
    <property type="evidence" value="ECO:0007669"/>
    <property type="project" value="UniProtKB-UniRule"/>
</dbReference>
<dbReference type="EMBL" id="CP061854">
    <property type="protein sequence ID" value="QOD57332.1"/>
    <property type="molecule type" value="Genomic_DNA"/>
</dbReference>
<evidence type="ECO:0000256" key="10">
    <source>
        <dbReference type="ARBA" id="ARBA00066767"/>
    </source>
</evidence>
<evidence type="ECO:0000256" key="7">
    <source>
        <dbReference type="ARBA" id="ARBA00051538"/>
    </source>
</evidence>
<dbReference type="HAMAP" id="MF_00688">
    <property type="entry name" value="Leu_Phe_trans"/>
    <property type="match status" value="1"/>
</dbReference>
<keyword evidence="2 15" id="KW-0963">Cytoplasm</keyword>
<evidence type="ECO:0000256" key="6">
    <source>
        <dbReference type="ARBA" id="ARBA00050652"/>
    </source>
</evidence>
<dbReference type="GO" id="GO:0005737">
    <property type="term" value="C:cytoplasm"/>
    <property type="evidence" value="ECO:0007669"/>
    <property type="project" value="UniProtKB-SubCell"/>
</dbReference>
<dbReference type="InterPro" id="IPR016181">
    <property type="entry name" value="Acyl_CoA_acyltransferase"/>
</dbReference>
<reference evidence="18" key="2">
    <citation type="submission" date="2017-05" db="EMBL/GenBank/DDBJ databases">
        <title>Whole genome sequence of fish pathogenic bacteria, Photobacterium damselae subsp. piscicida, strain 91-197, isolated from hybrid striped bass (Morone sp.) in USA.</title>
        <authorList>
            <person name="Teru Y."/>
            <person name="Hikima J."/>
            <person name="Kono T."/>
            <person name="Sakai M."/>
            <person name="Takano T."/>
            <person name="Hawke J.P."/>
            <person name="Takeyama H."/>
            <person name="Aoki T."/>
        </authorList>
    </citation>
    <scope>NUCLEOTIDE SEQUENCE [LARGE SCALE GENOMIC DNA]</scope>
    <source>
        <strain evidence="18">91-197</strain>
    </source>
</reference>
<comment type="catalytic activity">
    <reaction evidence="5 15">
        <text>L-phenylalanyl-tRNA(Phe) + an N-terminal L-alpha-aminoacyl-[protein] = an N-terminal L-phenylalanyl-L-alpha-aminoacyl-[protein] + tRNA(Phe)</text>
        <dbReference type="Rhea" id="RHEA:43632"/>
        <dbReference type="Rhea" id="RHEA-COMP:9668"/>
        <dbReference type="Rhea" id="RHEA-COMP:9699"/>
        <dbReference type="Rhea" id="RHEA-COMP:10636"/>
        <dbReference type="Rhea" id="RHEA-COMP:10637"/>
        <dbReference type="ChEBI" id="CHEBI:78442"/>
        <dbReference type="ChEBI" id="CHEBI:78531"/>
        <dbReference type="ChEBI" id="CHEBI:78597"/>
        <dbReference type="ChEBI" id="CHEBI:83561"/>
        <dbReference type="EC" id="2.3.2.6"/>
    </reaction>
</comment>
<dbReference type="InterPro" id="IPR004616">
    <property type="entry name" value="Leu/Phe-tRNA_Trfase"/>
</dbReference>
<evidence type="ECO:0000256" key="5">
    <source>
        <dbReference type="ARBA" id="ARBA00050607"/>
    </source>
</evidence>
<dbReference type="Gene3D" id="3.40.630.70">
    <property type="entry name" value="Leucyl/phenylalanyl-tRNA-protein transferase, C-terminal domain"/>
    <property type="match status" value="1"/>
</dbReference>
<dbReference type="SUPFAM" id="SSF55729">
    <property type="entry name" value="Acyl-CoA N-acyltransferases (Nat)"/>
    <property type="match status" value="1"/>
</dbReference>
<accession>A0A1V1V485</accession>
<evidence type="ECO:0000256" key="14">
    <source>
        <dbReference type="ARBA" id="ARBA00083640"/>
    </source>
</evidence>
<dbReference type="Pfam" id="PF03588">
    <property type="entry name" value="Leu_Phe_trans"/>
    <property type="match status" value="1"/>
</dbReference>
<dbReference type="RefSeq" id="WP_086957060.1">
    <property type="nucleotide sequence ID" value="NZ_AP018045.1"/>
</dbReference>
<dbReference type="AlphaFoldDB" id="A0A1V1V485"/>
<sequence>MTIYLPQLSPWDTAFPNPNDAFDEPNGLLAMGGDLSPERLMEAYRNGIFPWYSLDEPILWWSPNPRAGFNLATFLPSKSLRKFQRKTNYTVTINQACHQVIEQCANCRGPEQTWITPEMISAYQRLHDLGYCHSVEVWLNNQLVGGFYGIAIGTIFCGESMFSLADNASKIALWQFCRHFYASGGTSIDCQMMNPHLASLGAEIVTRNEFLLQLSTEREKSISSHCYQPQQLAICTS</sequence>
<evidence type="ECO:0000256" key="4">
    <source>
        <dbReference type="ARBA" id="ARBA00023315"/>
    </source>
</evidence>
<evidence type="ECO:0000313" key="17">
    <source>
        <dbReference type="EMBL" id="QOD57332.1"/>
    </source>
</evidence>
<evidence type="ECO:0000313" key="16">
    <source>
        <dbReference type="EMBL" id="BAX53628.1"/>
    </source>
</evidence>
<comment type="subcellular location">
    <subcellularLocation>
        <location evidence="1 15">Cytoplasm</location>
    </subcellularLocation>
</comment>
<dbReference type="Proteomes" id="UP000218676">
    <property type="component" value="Chromosome 1"/>
</dbReference>
<dbReference type="NCBIfam" id="TIGR00667">
    <property type="entry name" value="aat"/>
    <property type="match status" value="1"/>
</dbReference>
<name>A0A1V1V485_PHODP</name>
<dbReference type="Gene3D" id="3.30.70.3550">
    <property type="entry name" value="Leucyl/phenylalanyl-tRNA-protein transferase, N-terminal domain"/>
    <property type="match status" value="1"/>
</dbReference>
<dbReference type="EC" id="2.3.2.6" evidence="10 15"/>
<evidence type="ECO:0000256" key="8">
    <source>
        <dbReference type="ARBA" id="ARBA00054043"/>
    </source>
</evidence>
<dbReference type="EMBL" id="AP018045">
    <property type="protein sequence ID" value="BAX53628.1"/>
    <property type="molecule type" value="Genomic_DNA"/>
</dbReference>
<dbReference type="PANTHER" id="PTHR30098">
    <property type="entry name" value="LEUCYL/PHENYLALANYL-TRNA--PROTEIN TRANSFERASE"/>
    <property type="match status" value="1"/>
</dbReference>
<dbReference type="PANTHER" id="PTHR30098:SF2">
    <property type="entry name" value="LEUCYL_PHENYLALANYL-TRNA--PROTEIN TRANSFERASE"/>
    <property type="match status" value="1"/>
</dbReference>
<evidence type="ECO:0000256" key="9">
    <source>
        <dbReference type="ARBA" id="ARBA00061535"/>
    </source>
</evidence>
<gene>
    <name evidence="15 17" type="primary">aat</name>
    <name evidence="17" type="ORF">IC627_04995</name>
    <name evidence="16" type="ORF">PDPUS_1_02254</name>
</gene>
<organism evidence="17 19">
    <name type="scientific">Photobacterium damsela subsp. piscicida</name>
    <name type="common">Pasteurella piscicida</name>
    <dbReference type="NCBI Taxonomy" id="38294"/>
    <lineage>
        <taxon>Bacteria</taxon>
        <taxon>Pseudomonadati</taxon>
        <taxon>Pseudomonadota</taxon>
        <taxon>Gammaproteobacteria</taxon>
        <taxon>Vibrionales</taxon>
        <taxon>Vibrionaceae</taxon>
        <taxon>Photobacterium</taxon>
    </lineage>
</organism>
<evidence type="ECO:0000313" key="18">
    <source>
        <dbReference type="Proteomes" id="UP000218676"/>
    </source>
</evidence>
<dbReference type="FunFam" id="3.30.70.3550:FF:000001">
    <property type="entry name" value="Leucyl/phenylalanyl-tRNA--protein transferase"/>
    <property type="match status" value="1"/>
</dbReference>
<evidence type="ECO:0000256" key="12">
    <source>
        <dbReference type="ARBA" id="ARBA00077136"/>
    </source>
</evidence>
<keyword evidence="4 15" id="KW-0012">Acyltransferase</keyword>
<comment type="catalytic activity">
    <reaction evidence="7 15">
        <text>N-terminal L-lysyl-[protein] + L-leucyl-tRNA(Leu) = N-terminal L-leucyl-L-lysyl-[protein] + tRNA(Leu) + H(+)</text>
        <dbReference type="Rhea" id="RHEA:12340"/>
        <dbReference type="Rhea" id="RHEA-COMP:9613"/>
        <dbReference type="Rhea" id="RHEA-COMP:9622"/>
        <dbReference type="Rhea" id="RHEA-COMP:12670"/>
        <dbReference type="Rhea" id="RHEA-COMP:12671"/>
        <dbReference type="ChEBI" id="CHEBI:15378"/>
        <dbReference type="ChEBI" id="CHEBI:65249"/>
        <dbReference type="ChEBI" id="CHEBI:78442"/>
        <dbReference type="ChEBI" id="CHEBI:78494"/>
        <dbReference type="ChEBI" id="CHEBI:133043"/>
        <dbReference type="EC" id="2.3.2.6"/>
    </reaction>
</comment>